<gene>
    <name evidence="4" type="ORF">ADS79_29245</name>
    <name evidence="3" type="ORF">BRE01_24250</name>
</gene>
<dbReference type="EMBL" id="LGIQ01000011">
    <property type="protein sequence ID" value="KNB69920.1"/>
    <property type="molecule type" value="Genomic_DNA"/>
</dbReference>
<dbReference type="InterPro" id="IPR037049">
    <property type="entry name" value="DUF1214_C_sf"/>
</dbReference>
<proteinExistence type="predicted"/>
<reference evidence="5" key="1">
    <citation type="submission" date="2015-07" db="EMBL/GenBank/DDBJ databases">
        <title>Genome sequencing project for genomic taxonomy and phylogenomics of Bacillus-like bacteria.</title>
        <authorList>
            <person name="Liu B."/>
            <person name="Wang J."/>
            <person name="Zhu Y."/>
            <person name="Liu G."/>
            <person name="Chen Q."/>
            <person name="Chen Z."/>
            <person name="Lan J."/>
            <person name="Che J."/>
            <person name="Ge C."/>
            <person name="Shi H."/>
            <person name="Pan Z."/>
            <person name="Liu X."/>
        </authorList>
    </citation>
    <scope>NUCLEOTIDE SEQUENCE [LARGE SCALE GENOMIC DNA]</scope>
    <source>
        <strain evidence="5">DSM 9887</strain>
    </source>
</reference>
<dbReference type="InterPro" id="IPR010621">
    <property type="entry name" value="DUF1214"/>
</dbReference>
<evidence type="ECO:0000313" key="4">
    <source>
        <dbReference type="EMBL" id="KNB69920.1"/>
    </source>
</evidence>
<dbReference type="SUPFAM" id="SSF160935">
    <property type="entry name" value="VPA0735-like"/>
    <property type="match status" value="1"/>
</dbReference>
<evidence type="ECO:0000313" key="6">
    <source>
        <dbReference type="Proteomes" id="UP000319578"/>
    </source>
</evidence>
<dbReference type="EMBL" id="BJON01000009">
    <property type="protein sequence ID" value="GED68723.1"/>
    <property type="molecule type" value="Genomic_DNA"/>
</dbReference>
<dbReference type="InterPro" id="IPR010679">
    <property type="entry name" value="DUF1254"/>
</dbReference>
<accession>A0A0K9YP20</accession>
<evidence type="ECO:0000313" key="3">
    <source>
        <dbReference type="EMBL" id="GED68723.1"/>
    </source>
</evidence>
<dbReference type="AlphaFoldDB" id="A0A0K9YP20"/>
<name>A0A0K9YP20_9BACL</name>
<comment type="caution">
    <text evidence="4">The sequence shown here is derived from an EMBL/GenBank/DDBJ whole genome shotgun (WGS) entry which is preliminary data.</text>
</comment>
<dbReference type="STRING" id="54915.ADS79_29245"/>
<dbReference type="Pfam" id="PF06863">
    <property type="entry name" value="DUF1254"/>
    <property type="match status" value="1"/>
</dbReference>
<protein>
    <recommendedName>
        <fullName evidence="7">DUF1254 domain-containing protein</fullName>
    </recommendedName>
</protein>
<organism evidence="4 5">
    <name type="scientific">Brevibacillus reuszeri</name>
    <dbReference type="NCBI Taxonomy" id="54915"/>
    <lineage>
        <taxon>Bacteria</taxon>
        <taxon>Bacillati</taxon>
        <taxon>Bacillota</taxon>
        <taxon>Bacilli</taxon>
        <taxon>Bacillales</taxon>
        <taxon>Paenibacillaceae</taxon>
        <taxon>Brevibacillus</taxon>
    </lineage>
</organism>
<reference evidence="4" key="2">
    <citation type="submission" date="2015-07" db="EMBL/GenBank/DDBJ databases">
        <title>MeaNS - Measles Nucleotide Surveillance Program.</title>
        <authorList>
            <person name="Tran T."/>
            <person name="Druce J."/>
        </authorList>
    </citation>
    <scope>NUCLEOTIDE SEQUENCE</scope>
    <source>
        <strain evidence="4">DSM 9887</strain>
    </source>
</reference>
<evidence type="ECO:0008006" key="7">
    <source>
        <dbReference type="Google" id="ProtNLM"/>
    </source>
</evidence>
<dbReference type="PANTHER" id="PTHR36509">
    <property type="entry name" value="BLL3101 PROTEIN"/>
    <property type="match status" value="1"/>
</dbReference>
<dbReference type="PATRIC" id="fig|54915.3.peg.5063"/>
<dbReference type="Proteomes" id="UP000319578">
    <property type="component" value="Unassembled WGS sequence"/>
</dbReference>
<feature type="domain" description="DUF1254" evidence="2">
    <location>
        <begin position="91"/>
        <end position="221"/>
    </location>
</feature>
<reference evidence="3 6" key="3">
    <citation type="submission" date="2019-06" db="EMBL/GenBank/DDBJ databases">
        <title>Whole genome shotgun sequence of Brevibacillus reuszeri NBRC 15719.</title>
        <authorList>
            <person name="Hosoyama A."/>
            <person name="Uohara A."/>
            <person name="Ohji S."/>
            <person name="Ichikawa N."/>
        </authorList>
    </citation>
    <scope>NUCLEOTIDE SEQUENCE [LARGE SCALE GENOMIC DNA]</scope>
    <source>
        <strain evidence="3 6">NBRC 15719</strain>
    </source>
</reference>
<evidence type="ECO:0000313" key="5">
    <source>
        <dbReference type="Proteomes" id="UP000036834"/>
    </source>
</evidence>
<evidence type="ECO:0000259" key="1">
    <source>
        <dbReference type="Pfam" id="PF06742"/>
    </source>
</evidence>
<evidence type="ECO:0000259" key="2">
    <source>
        <dbReference type="Pfam" id="PF06863"/>
    </source>
</evidence>
<dbReference type="PANTHER" id="PTHR36509:SF2">
    <property type="entry name" value="BLL3101 PROTEIN"/>
    <property type="match status" value="1"/>
</dbReference>
<dbReference type="OrthoDB" id="40820at2"/>
<dbReference type="InterPro" id="IPR037050">
    <property type="entry name" value="DUF1254_sf"/>
</dbReference>
<feature type="domain" description="DUF1214" evidence="1">
    <location>
        <begin position="353"/>
        <end position="460"/>
    </location>
</feature>
<dbReference type="RefSeq" id="WP_049741959.1">
    <property type="nucleotide sequence ID" value="NZ_BJON01000009.1"/>
</dbReference>
<keyword evidence="6" id="KW-1185">Reference proteome</keyword>
<dbReference type="Pfam" id="PF06742">
    <property type="entry name" value="DUF1214"/>
    <property type="match status" value="1"/>
</dbReference>
<dbReference type="Proteomes" id="UP000036834">
    <property type="component" value="Unassembled WGS sequence"/>
</dbReference>
<dbReference type="Gene3D" id="2.60.40.1610">
    <property type="entry name" value="Domain of unknown function DUF1254"/>
    <property type="match status" value="1"/>
</dbReference>
<sequence>MLRFSKKIIISLFVTVVWLSFFFSSFHTVHAASEGSPSPNPFPFTQRLKQLAKSQEDLAYSLGIQAYIYGYPLVMTAKTMAEMTRTRAPLNQFYYSDTLASPSFHDIVTPNSDTLYMSAWLNLSETPMILSVPENPLNRYYTVQMLDAYTNTFRNVSNRSTQGHAGRYAIVGPKWSGIVPANTHLIKAPTNTVWLIGRVEVKGEGDLSKAVSFEKQITLAPMLSSKQVPPAAAQVSPAVPDDVLTSLSFYQVMTEMIQSNPPPACDRVLLDQFALAGIGISPDETQAKLRPRAIAGLKRALADAPGIIQNGFLPYTKVTNGWGSFSPVGTYGNQFLARAFVAYSGLAANVPEEEMYFRAYTDEKGAPLTGTKRYTLHFSKEQLPQTTAFWSINVYNNQLYLATIAANRSSVRSNTGTLAYNPDGSLDLYIQKEPPPGKEANWLPTPAGDFNLVLRVFAPAPDTWKNPQKWPPVREFKNTP</sequence>
<dbReference type="Gene3D" id="2.60.120.600">
    <property type="entry name" value="Domain of unknown function DUF1214, C-terminal domain"/>
    <property type="match status" value="1"/>
</dbReference>